<proteinExistence type="predicted"/>
<name>A0A7S1B885_9STRA</name>
<keyword evidence="1" id="KW-0472">Membrane</keyword>
<organism evidence="2">
    <name type="scientific">Corethron hystrix</name>
    <dbReference type="NCBI Taxonomy" id="216773"/>
    <lineage>
        <taxon>Eukaryota</taxon>
        <taxon>Sar</taxon>
        <taxon>Stramenopiles</taxon>
        <taxon>Ochrophyta</taxon>
        <taxon>Bacillariophyta</taxon>
        <taxon>Coscinodiscophyceae</taxon>
        <taxon>Corethrophycidae</taxon>
        <taxon>Corethrales</taxon>
        <taxon>Corethraceae</taxon>
        <taxon>Corethron</taxon>
    </lineage>
</organism>
<accession>A0A7S1B885</accession>
<feature type="transmembrane region" description="Helical" evidence="1">
    <location>
        <begin position="40"/>
        <end position="61"/>
    </location>
</feature>
<protein>
    <submittedName>
        <fullName evidence="2">Uncharacterized protein</fullName>
    </submittedName>
</protein>
<keyword evidence="1" id="KW-1133">Transmembrane helix</keyword>
<gene>
    <name evidence="2" type="ORF">CHYS00102_LOCUS5554</name>
</gene>
<feature type="transmembrane region" description="Helical" evidence="1">
    <location>
        <begin position="73"/>
        <end position="94"/>
    </location>
</feature>
<evidence type="ECO:0000256" key="1">
    <source>
        <dbReference type="SAM" id="Phobius"/>
    </source>
</evidence>
<sequence length="137" mass="16172">MAGSLEVLLIMGETGFSDIFSFQRTAVNKFRCGCFCGLPILWFWCYYAKAIIVCPLVPRVYKLIHEKMVRIKHYTIGCLFLSLLWVFMDFRYSLVNDDNRKDLVRSMLMCSVISLVMANNYILHLCKRRTPWRQRVI</sequence>
<keyword evidence="1" id="KW-0812">Transmembrane</keyword>
<dbReference type="AlphaFoldDB" id="A0A7S1B885"/>
<feature type="transmembrane region" description="Helical" evidence="1">
    <location>
        <begin position="106"/>
        <end position="126"/>
    </location>
</feature>
<dbReference type="EMBL" id="HBFR01007685">
    <property type="protein sequence ID" value="CAD8878370.1"/>
    <property type="molecule type" value="Transcribed_RNA"/>
</dbReference>
<evidence type="ECO:0000313" key="2">
    <source>
        <dbReference type="EMBL" id="CAD8878370.1"/>
    </source>
</evidence>
<reference evidence="2" key="1">
    <citation type="submission" date="2021-01" db="EMBL/GenBank/DDBJ databases">
        <authorList>
            <person name="Corre E."/>
            <person name="Pelletier E."/>
            <person name="Niang G."/>
            <person name="Scheremetjew M."/>
            <person name="Finn R."/>
            <person name="Kale V."/>
            <person name="Holt S."/>
            <person name="Cochrane G."/>
            <person name="Meng A."/>
            <person name="Brown T."/>
            <person name="Cohen L."/>
        </authorList>
    </citation>
    <scope>NUCLEOTIDE SEQUENCE</scope>
    <source>
        <strain evidence="2">308</strain>
    </source>
</reference>